<dbReference type="AlphaFoldDB" id="A0A0A1SJV1"/>
<dbReference type="PANTHER" id="PTHR38111">
    <property type="entry name" value="ZN(2)-C6 FUNGAL-TYPE DOMAIN-CONTAINING PROTEIN-RELATED"/>
    <property type="match status" value="1"/>
</dbReference>
<name>A0A0A1SJV1_9HYPO</name>
<dbReference type="SMART" id="SM00066">
    <property type="entry name" value="GAL4"/>
    <property type="match status" value="1"/>
</dbReference>
<reference evidence="3 4" key="1">
    <citation type="journal article" date="2015" name="Genome Announc.">
        <title>Draft Genome Sequence and Gene Annotation of the Entomopathogenic Fungus Verticillium hemipterigenum.</title>
        <authorList>
            <person name="Horn F."/>
            <person name="Habel A."/>
            <person name="Scharf D.H."/>
            <person name="Dworschak J."/>
            <person name="Brakhage A.A."/>
            <person name="Guthke R."/>
            <person name="Hertweck C."/>
            <person name="Linde J."/>
        </authorList>
    </citation>
    <scope>NUCLEOTIDE SEQUENCE [LARGE SCALE GENOMIC DNA]</scope>
</reference>
<evidence type="ECO:0000256" key="1">
    <source>
        <dbReference type="ARBA" id="ARBA00023242"/>
    </source>
</evidence>
<dbReference type="Pfam" id="PF11951">
    <property type="entry name" value="Fungal_trans_2"/>
    <property type="match status" value="1"/>
</dbReference>
<evidence type="ECO:0000313" key="3">
    <source>
        <dbReference type="EMBL" id="CEJ80488.1"/>
    </source>
</evidence>
<feature type="domain" description="Zn(2)-C6 fungal-type" evidence="2">
    <location>
        <begin position="28"/>
        <end position="58"/>
    </location>
</feature>
<dbReference type="InterPro" id="IPR001138">
    <property type="entry name" value="Zn2Cys6_DnaBD"/>
</dbReference>
<evidence type="ECO:0000313" key="4">
    <source>
        <dbReference type="Proteomes" id="UP000039046"/>
    </source>
</evidence>
<proteinExistence type="predicted"/>
<evidence type="ECO:0000259" key="2">
    <source>
        <dbReference type="PROSITE" id="PS50048"/>
    </source>
</evidence>
<dbReference type="Pfam" id="PF00172">
    <property type="entry name" value="Zn_clus"/>
    <property type="match status" value="1"/>
</dbReference>
<dbReference type="STRING" id="1531966.A0A0A1SJV1"/>
<dbReference type="OrthoDB" id="3525185at2759"/>
<dbReference type="GO" id="GO:0008270">
    <property type="term" value="F:zinc ion binding"/>
    <property type="evidence" value="ECO:0007669"/>
    <property type="project" value="InterPro"/>
</dbReference>
<gene>
    <name evidence="3" type="ORF">VHEMI00667</name>
</gene>
<dbReference type="PROSITE" id="PS00463">
    <property type="entry name" value="ZN2_CY6_FUNGAL_1"/>
    <property type="match status" value="1"/>
</dbReference>
<protein>
    <recommendedName>
        <fullName evidence="2">Zn(2)-C6 fungal-type domain-containing protein</fullName>
    </recommendedName>
</protein>
<keyword evidence="4" id="KW-1185">Reference proteome</keyword>
<dbReference type="PANTHER" id="PTHR38111:SF6">
    <property type="entry name" value="FINGER DOMAIN PROTEIN, PUTATIVE (AFU_ORTHOLOGUE AFUA_8G01940)-RELATED"/>
    <property type="match status" value="1"/>
</dbReference>
<dbReference type="PROSITE" id="PS50048">
    <property type="entry name" value="ZN2_CY6_FUNGAL_2"/>
    <property type="match status" value="1"/>
</dbReference>
<sequence>MAADPGRINQKQAQKLRIKRFAPKTRSGCVICRERRVKCDESKPSCNRCNAASRTCKYEDTKRKFRRTNVLLIAPSPVVFATPTAIPQFSASMEIRDLIHLIPRVVSKDNRPMGRGECYDKMLSFCQRLEAFIFELPMRSGHVAVLDSAVACVAAGLRWRVATRAQETALERIALGLYGDTLKQLQPALVDAKESLSSDTLCATQLLFLFETLSRDNRTALVYHAAGASRLIEHRGPSRFNSQFDRSLLIAHAPISIMESFFNEKHSTLESESWQSVFRAFSPKDFGFSPIDEPLVSSLAMRSACPGLICDWKHLFNKHMDDDLKRKSLLTRTGKYIKKTNQWLTRWRDYLFNPQADDGTKLTEIRPGEDRHPGRCIDGVLLQEFNLLMAIRMYVSLGGPESTALELKGQQIARETLVGHKLENRTCYGVVGNLAQHSAMEICANAAGCFQGDADAWLETARSNDLRAKEGLPTELAPANIVLEYISNI</sequence>
<dbReference type="GO" id="GO:0000981">
    <property type="term" value="F:DNA-binding transcription factor activity, RNA polymerase II-specific"/>
    <property type="evidence" value="ECO:0007669"/>
    <property type="project" value="InterPro"/>
</dbReference>
<dbReference type="EMBL" id="CDHN01000001">
    <property type="protein sequence ID" value="CEJ80488.1"/>
    <property type="molecule type" value="Genomic_DNA"/>
</dbReference>
<organism evidence="3 4">
    <name type="scientific">[Torrubiella] hemipterigena</name>
    <dbReference type="NCBI Taxonomy" id="1531966"/>
    <lineage>
        <taxon>Eukaryota</taxon>
        <taxon>Fungi</taxon>
        <taxon>Dikarya</taxon>
        <taxon>Ascomycota</taxon>
        <taxon>Pezizomycotina</taxon>
        <taxon>Sordariomycetes</taxon>
        <taxon>Hypocreomycetidae</taxon>
        <taxon>Hypocreales</taxon>
        <taxon>Clavicipitaceae</taxon>
        <taxon>Clavicipitaceae incertae sedis</taxon>
        <taxon>'Torrubiella' clade</taxon>
    </lineage>
</organism>
<dbReference type="SUPFAM" id="SSF57701">
    <property type="entry name" value="Zn2/Cys6 DNA-binding domain"/>
    <property type="match status" value="1"/>
</dbReference>
<dbReference type="InterPro" id="IPR036864">
    <property type="entry name" value="Zn2-C6_fun-type_DNA-bd_sf"/>
</dbReference>
<dbReference type="CDD" id="cd00067">
    <property type="entry name" value="GAL4"/>
    <property type="match status" value="1"/>
</dbReference>
<dbReference type="Proteomes" id="UP000039046">
    <property type="component" value="Unassembled WGS sequence"/>
</dbReference>
<keyword evidence="1" id="KW-0539">Nucleus</keyword>
<dbReference type="Gene3D" id="4.10.240.10">
    <property type="entry name" value="Zn(2)-C6 fungal-type DNA-binding domain"/>
    <property type="match status" value="1"/>
</dbReference>
<dbReference type="InterPro" id="IPR053178">
    <property type="entry name" value="Osmoadaptation_assoc"/>
</dbReference>
<accession>A0A0A1SJV1</accession>
<dbReference type="HOGENOM" id="CLU_040454_0_0_1"/>
<dbReference type="InterPro" id="IPR021858">
    <property type="entry name" value="Fun_TF"/>
</dbReference>